<proteinExistence type="predicted"/>
<evidence type="ECO:0008006" key="7">
    <source>
        <dbReference type="Google" id="ProtNLM"/>
    </source>
</evidence>
<reference evidence="5 6" key="1">
    <citation type="submission" date="2016-09" db="EMBL/GenBank/DDBJ databases">
        <authorList>
            <person name="Capua I."/>
            <person name="De Benedictis P."/>
            <person name="Joannis T."/>
            <person name="Lombin L.H."/>
            <person name="Cattoli G."/>
        </authorList>
    </citation>
    <scope>NUCLEOTIDE SEQUENCE [LARGE SCALE GENOMIC DNA]</scope>
    <source>
        <strain evidence="5 6">LMG 25899</strain>
    </source>
</reference>
<dbReference type="Pfam" id="PF08280">
    <property type="entry name" value="HTH_Mga"/>
    <property type="match status" value="1"/>
</dbReference>
<evidence type="ECO:0000256" key="2">
    <source>
        <dbReference type="ARBA" id="ARBA00023163"/>
    </source>
</evidence>
<dbReference type="Proteomes" id="UP000095256">
    <property type="component" value="Unassembled WGS sequence"/>
</dbReference>
<evidence type="ECO:0000313" key="6">
    <source>
        <dbReference type="Proteomes" id="UP000095256"/>
    </source>
</evidence>
<feature type="domain" description="Mga helix-turn-helix" evidence="3">
    <location>
        <begin position="76"/>
        <end position="160"/>
    </location>
</feature>
<dbReference type="InterPro" id="IPR036388">
    <property type="entry name" value="WH-like_DNA-bd_sf"/>
</dbReference>
<dbReference type="OrthoDB" id="1646817at2"/>
<evidence type="ECO:0000259" key="4">
    <source>
        <dbReference type="Pfam" id="PF08280"/>
    </source>
</evidence>
<dbReference type="Gene3D" id="1.10.10.10">
    <property type="entry name" value="Winged helix-like DNA-binding domain superfamily/Winged helix DNA-binding domain"/>
    <property type="match status" value="1"/>
</dbReference>
<accession>A0A1E5KUI0</accession>
<dbReference type="PANTHER" id="PTHR30185">
    <property type="entry name" value="CRYPTIC BETA-GLUCOSIDE BGL OPERON ANTITERMINATOR"/>
    <property type="match status" value="1"/>
</dbReference>
<evidence type="ECO:0000313" key="5">
    <source>
        <dbReference type="EMBL" id="OEH81259.1"/>
    </source>
</evidence>
<dbReference type="InterPro" id="IPR050661">
    <property type="entry name" value="BglG_antiterminators"/>
</dbReference>
<name>A0A1E5KUI0_9ENTE</name>
<organism evidence="5 6">
    <name type="scientific">Enterococcus rivorum</name>
    <dbReference type="NCBI Taxonomy" id="762845"/>
    <lineage>
        <taxon>Bacteria</taxon>
        <taxon>Bacillati</taxon>
        <taxon>Bacillota</taxon>
        <taxon>Bacilli</taxon>
        <taxon>Lactobacillales</taxon>
        <taxon>Enterococcaceae</taxon>
        <taxon>Enterococcus</taxon>
    </lineage>
</organism>
<dbReference type="InterPro" id="IPR007737">
    <property type="entry name" value="Mga_HTH"/>
</dbReference>
<evidence type="ECO:0000256" key="1">
    <source>
        <dbReference type="ARBA" id="ARBA00023015"/>
    </source>
</evidence>
<sequence>MDRMLLNSTSRRLKLLELLNSSSQWVLVNYVAKELGCSPQTVISDCEHIENEWPDYLTIDFSKKRGLRFQMVKNHPISDLYKEIMKEALTFALMEAAFFNPGMNSAFYHQKLFISDSSLYRVFRSLKPLLQERGIDFAQTSYTMTGSNELQVRYFLILYFLEVNKISDWPFPLDKKQLMKTIEIVKSIYEFKMNVSFSNYLLYAMAITIIREQQGFKIRPSIINKHLNVNPIEPSENLDLFLQENFPEVDKNSFYLSIFWWNYSWNNAQEKQNVRQYAEQFMSLLSDSIGIKPSAESNEAIVTWMMHIYARHQFYPYEKFILYDHYHYATVSVKRTYTFYTQKVAECLDQIEKKSRFPWKTTYLNEMLHKILLLWANLLDSLEQLQPKISVVILSNIGIEHSDILSYLLQKRFQEKITICFSGDELTLDKTLDYDLCISNYTIANIDEDNLIVVDDIPSNKNWLDLSAIIRSKTHL</sequence>
<keyword evidence="2" id="KW-0804">Transcription</keyword>
<dbReference type="RefSeq" id="WP_069699847.1">
    <property type="nucleotide sequence ID" value="NZ_JAGGMA010000004.1"/>
</dbReference>
<comment type="caution">
    <text evidence="5">The sequence shown here is derived from an EMBL/GenBank/DDBJ whole genome shotgun (WGS) entry which is preliminary data.</text>
</comment>
<dbReference type="PANTHER" id="PTHR30185:SF18">
    <property type="entry name" value="TRANSCRIPTIONAL REGULATOR MTLR"/>
    <property type="match status" value="1"/>
</dbReference>
<keyword evidence="1" id="KW-0805">Transcription regulation</keyword>
<dbReference type="STRING" id="762845.BCR26_05260"/>
<dbReference type="AlphaFoldDB" id="A0A1E5KUI0"/>
<gene>
    <name evidence="5" type="ORF">BCR26_05260</name>
</gene>
<feature type="domain" description="M protein trans-acting positive regulator (MGA) HTH" evidence="4">
    <location>
        <begin position="11"/>
        <end position="63"/>
    </location>
</feature>
<dbReference type="EMBL" id="MIEK01000056">
    <property type="protein sequence ID" value="OEH81259.1"/>
    <property type="molecule type" value="Genomic_DNA"/>
</dbReference>
<dbReference type="Pfam" id="PF05043">
    <property type="entry name" value="Mga"/>
    <property type="match status" value="1"/>
</dbReference>
<keyword evidence="6" id="KW-1185">Reference proteome</keyword>
<protein>
    <recommendedName>
        <fullName evidence="7">Mga helix-turn-helix domain-containing protein</fullName>
    </recommendedName>
</protein>
<dbReference type="InterPro" id="IPR013199">
    <property type="entry name" value="HTH_Mga_DNA-bd_dom"/>
</dbReference>
<evidence type="ECO:0000259" key="3">
    <source>
        <dbReference type="Pfam" id="PF05043"/>
    </source>
</evidence>